<dbReference type="Gene3D" id="3.30.1330.60">
    <property type="entry name" value="OmpA-like domain"/>
    <property type="match status" value="1"/>
</dbReference>
<feature type="domain" description="OmpA-like" evidence="7">
    <location>
        <begin position="260"/>
        <end position="374"/>
    </location>
</feature>
<keyword evidence="10" id="KW-1185">Reference proteome</keyword>
<feature type="region of interest" description="Disordered" evidence="5">
    <location>
        <begin position="349"/>
        <end position="374"/>
    </location>
</feature>
<organism evidence="9 10">
    <name type="scientific">Hymenobacter wooponensis</name>
    <dbReference type="NCBI Taxonomy" id="1525360"/>
    <lineage>
        <taxon>Bacteria</taxon>
        <taxon>Pseudomonadati</taxon>
        <taxon>Bacteroidota</taxon>
        <taxon>Cytophagia</taxon>
        <taxon>Cytophagales</taxon>
        <taxon>Hymenobacteraceae</taxon>
        <taxon>Hymenobacter</taxon>
    </lineage>
</organism>
<protein>
    <recommendedName>
        <fullName evidence="11">OmpA family protein</fullName>
    </recommendedName>
</protein>
<evidence type="ECO:0000256" key="1">
    <source>
        <dbReference type="ARBA" id="ARBA00004442"/>
    </source>
</evidence>
<dbReference type="InterPro" id="IPR050330">
    <property type="entry name" value="Bact_OuterMem_StrucFunc"/>
</dbReference>
<dbReference type="SUPFAM" id="SSF103088">
    <property type="entry name" value="OmpA-like"/>
    <property type="match status" value="1"/>
</dbReference>
<feature type="chain" id="PRO_5021273671" description="OmpA family protein" evidence="6">
    <location>
        <begin position="25"/>
        <end position="374"/>
    </location>
</feature>
<reference evidence="9 10" key="1">
    <citation type="submission" date="2019-04" db="EMBL/GenBank/DDBJ databases">
        <authorList>
            <person name="Feng G."/>
            <person name="Zhang J."/>
            <person name="Zhu H."/>
        </authorList>
    </citation>
    <scope>NUCLEOTIDE SEQUENCE [LARGE SCALE GENOMIC DNA]</scope>
    <source>
        <strain evidence="9 10">JCM 19491</strain>
    </source>
</reference>
<dbReference type="InterPro" id="IPR011658">
    <property type="entry name" value="PA14_dom"/>
</dbReference>
<proteinExistence type="predicted"/>
<keyword evidence="2 4" id="KW-0472">Membrane</keyword>
<dbReference type="RefSeq" id="WP_135530214.1">
    <property type="nucleotide sequence ID" value="NZ_SRKZ01000002.1"/>
</dbReference>
<dbReference type="Proteomes" id="UP000298284">
    <property type="component" value="Unassembled WGS sequence"/>
</dbReference>
<dbReference type="PROSITE" id="PS51820">
    <property type="entry name" value="PA14"/>
    <property type="match status" value="1"/>
</dbReference>
<dbReference type="PROSITE" id="PS51123">
    <property type="entry name" value="OMPA_2"/>
    <property type="match status" value="1"/>
</dbReference>
<dbReference type="Gene3D" id="3.90.182.10">
    <property type="entry name" value="Toxin - Anthrax Protective Antigen,domain 1"/>
    <property type="match status" value="1"/>
</dbReference>
<dbReference type="Pfam" id="PF00691">
    <property type="entry name" value="OmpA"/>
    <property type="match status" value="1"/>
</dbReference>
<evidence type="ECO:0008006" key="11">
    <source>
        <dbReference type="Google" id="ProtNLM"/>
    </source>
</evidence>
<evidence type="ECO:0000259" key="7">
    <source>
        <dbReference type="PROSITE" id="PS51123"/>
    </source>
</evidence>
<dbReference type="SMART" id="SM00758">
    <property type="entry name" value="PA14"/>
    <property type="match status" value="1"/>
</dbReference>
<evidence type="ECO:0000259" key="8">
    <source>
        <dbReference type="PROSITE" id="PS51820"/>
    </source>
</evidence>
<evidence type="ECO:0000313" key="10">
    <source>
        <dbReference type="Proteomes" id="UP000298284"/>
    </source>
</evidence>
<evidence type="ECO:0000256" key="4">
    <source>
        <dbReference type="PROSITE-ProRule" id="PRU00473"/>
    </source>
</evidence>
<dbReference type="Pfam" id="PF07691">
    <property type="entry name" value="PA14"/>
    <property type="match status" value="1"/>
</dbReference>
<sequence length="374" mass="40642">MASLSFYRAGVTAMLLLTSGLAMAQHQAGTGLRGQYYAGKKFEKLVLTRTDPTIDFNWTIGPNGDHFVSPGPGVPGEWFSVRWAGHIYAPVTGTYTFQIATDDGMRIWIGGDKVLDSWKDQPATISTTHLKMKAGSYYSLRVEYYQFDRDSRAQLAWQLPDSSEEPQPIPTENLYRTLPDNVLVLAEATPPKPKATAAIVPTVAPTVTPAPTPVKAVAKPTTAASPIARRARPVVSAKPAPARPPAADTTTVELPDLTALSKGAAVTLPNLYFTQSTATLLPSSRPTLNALVRTLRAQPAMRLEVAGHTDNVGEAALNLRLSEQRARVVRQYLVQQGIDSVRLTARGYGGARPVADNRDPQQRPRNRRVEVVVQ</sequence>
<dbReference type="InterPro" id="IPR006664">
    <property type="entry name" value="OMP_bac"/>
</dbReference>
<feature type="region of interest" description="Disordered" evidence="5">
    <location>
        <begin position="229"/>
        <end position="249"/>
    </location>
</feature>
<dbReference type="InterPro" id="IPR006665">
    <property type="entry name" value="OmpA-like"/>
</dbReference>
<evidence type="ECO:0000256" key="2">
    <source>
        <dbReference type="ARBA" id="ARBA00023136"/>
    </source>
</evidence>
<dbReference type="InterPro" id="IPR036737">
    <property type="entry name" value="OmpA-like_sf"/>
</dbReference>
<dbReference type="OrthoDB" id="611024at2"/>
<dbReference type="CDD" id="cd07185">
    <property type="entry name" value="OmpA_C-like"/>
    <property type="match status" value="1"/>
</dbReference>
<accession>A0A4Z0MRI6</accession>
<dbReference type="SUPFAM" id="SSF56988">
    <property type="entry name" value="Anthrax protective antigen"/>
    <property type="match status" value="1"/>
</dbReference>
<evidence type="ECO:0000313" key="9">
    <source>
        <dbReference type="EMBL" id="TGD81837.1"/>
    </source>
</evidence>
<name>A0A4Z0MRI6_9BACT</name>
<evidence type="ECO:0000256" key="5">
    <source>
        <dbReference type="SAM" id="MobiDB-lite"/>
    </source>
</evidence>
<gene>
    <name evidence="9" type="ORF">EU557_09910</name>
</gene>
<dbReference type="PANTHER" id="PTHR30329:SF21">
    <property type="entry name" value="LIPOPROTEIN YIAD-RELATED"/>
    <property type="match status" value="1"/>
</dbReference>
<dbReference type="InterPro" id="IPR037524">
    <property type="entry name" value="PA14/GLEYA"/>
</dbReference>
<dbReference type="PANTHER" id="PTHR30329">
    <property type="entry name" value="STATOR ELEMENT OF FLAGELLAR MOTOR COMPLEX"/>
    <property type="match status" value="1"/>
</dbReference>
<comment type="caution">
    <text evidence="9">The sequence shown here is derived from an EMBL/GenBank/DDBJ whole genome shotgun (WGS) entry which is preliminary data.</text>
</comment>
<dbReference type="EMBL" id="SRKZ01000002">
    <property type="protein sequence ID" value="TGD81837.1"/>
    <property type="molecule type" value="Genomic_DNA"/>
</dbReference>
<feature type="compositionally biased region" description="Basic and acidic residues" evidence="5">
    <location>
        <begin position="355"/>
        <end position="374"/>
    </location>
</feature>
<evidence type="ECO:0000256" key="6">
    <source>
        <dbReference type="SAM" id="SignalP"/>
    </source>
</evidence>
<evidence type="ECO:0000256" key="3">
    <source>
        <dbReference type="ARBA" id="ARBA00023237"/>
    </source>
</evidence>
<feature type="domain" description="PA14" evidence="8">
    <location>
        <begin position="27"/>
        <end position="171"/>
    </location>
</feature>
<feature type="signal peptide" evidence="6">
    <location>
        <begin position="1"/>
        <end position="24"/>
    </location>
</feature>
<keyword evidence="6" id="KW-0732">Signal</keyword>
<dbReference type="AlphaFoldDB" id="A0A4Z0MRI6"/>
<dbReference type="PRINTS" id="PR01023">
    <property type="entry name" value="NAFLGMOTY"/>
</dbReference>
<dbReference type="GO" id="GO:0009279">
    <property type="term" value="C:cell outer membrane"/>
    <property type="evidence" value="ECO:0007669"/>
    <property type="project" value="UniProtKB-SubCell"/>
</dbReference>
<dbReference type="PRINTS" id="PR01021">
    <property type="entry name" value="OMPADOMAIN"/>
</dbReference>
<keyword evidence="3" id="KW-0998">Cell outer membrane</keyword>
<comment type="subcellular location">
    <subcellularLocation>
        <location evidence="1">Cell outer membrane</location>
    </subcellularLocation>
</comment>